<keyword evidence="3" id="KW-0949">S-adenosyl-L-methionine</keyword>
<evidence type="ECO:0000256" key="1">
    <source>
        <dbReference type="ARBA" id="ARBA00022603"/>
    </source>
</evidence>
<name>H8IAS8_METCZ</name>
<sequence>MPLPDAQVKEAIARKWDESSQTYDDHAGHGIKSDEEHEAWKSVFKKAIPAGAVEIIDVGCGTGEISLLLAEMGFKVTGIDLSDKMLEKARSKAAARGMEIRYGKGDAESLPVDS</sequence>
<dbReference type="HOGENOM" id="CLU_2165243_0_0_2"/>
<organism evidence="5 6">
    <name type="scientific">Methanocella conradii (strain DSM 24694 / JCM 17849 / CGMCC 1.5162 / HZ254)</name>
    <dbReference type="NCBI Taxonomy" id="1041930"/>
    <lineage>
        <taxon>Archaea</taxon>
        <taxon>Methanobacteriati</taxon>
        <taxon>Methanobacteriota</taxon>
        <taxon>Stenosarchaea group</taxon>
        <taxon>Methanomicrobia</taxon>
        <taxon>Methanocellales</taxon>
        <taxon>Methanocellaceae</taxon>
        <taxon>Methanocella</taxon>
    </lineage>
</organism>
<keyword evidence="6" id="KW-1185">Reference proteome</keyword>
<dbReference type="STRING" id="1041930.Mtc_1841"/>
<dbReference type="RefSeq" id="WP_014406414.1">
    <property type="nucleotide sequence ID" value="NC_017034.1"/>
</dbReference>
<proteinExistence type="predicted"/>
<dbReference type="PANTHER" id="PTHR43464:SF19">
    <property type="entry name" value="UBIQUINONE BIOSYNTHESIS O-METHYLTRANSFERASE, MITOCHONDRIAL"/>
    <property type="match status" value="1"/>
</dbReference>
<dbReference type="SUPFAM" id="SSF53335">
    <property type="entry name" value="S-adenosyl-L-methionine-dependent methyltransferases"/>
    <property type="match status" value="1"/>
</dbReference>
<dbReference type="InterPro" id="IPR029063">
    <property type="entry name" value="SAM-dependent_MTases_sf"/>
</dbReference>
<evidence type="ECO:0000313" key="6">
    <source>
        <dbReference type="Proteomes" id="UP000005233"/>
    </source>
</evidence>
<gene>
    <name evidence="5" type="ordered locus">Mtc_1841</name>
</gene>
<dbReference type="CDD" id="cd02440">
    <property type="entry name" value="AdoMet_MTases"/>
    <property type="match status" value="1"/>
</dbReference>
<keyword evidence="1 5" id="KW-0489">Methyltransferase</keyword>
<evidence type="ECO:0000259" key="4">
    <source>
        <dbReference type="Pfam" id="PF13649"/>
    </source>
</evidence>
<dbReference type="AlphaFoldDB" id="H8IAS8"/>
<dbReference type="InterPro" id="IPR041698">
    <property type="entry name" value="Methyltransf_25"/>
</dbReference>
<evidence type="ECO:0000256" key="3">
    <source>
        <dbReference type="ARBA" id="ARBA00022691"/>
    </source>
</evidence>
<dbReference type="EMBL" id="CP003243">
    <property type="protein sequence ID" value="AFD00583.1"/>
    <property type="molecule type" value="Genomic_DNA"/>
</dbReference>
<protein>
    <submittedName>
        <fullName evidence="5">Methylase involved in ubiquinone/menaquinone biosynthesis</fullName>
    </submittedName>
</protein>
<dbReference type="GeneID" id="11971987"/>
<dbReference type="PANTHER" id="PTHR43464">
    <property type="entry name" value="METHYLTRANSFERASE"/>
    <property type="match status" value="1"/>
</dbReference>
<dbReference type="Gene3D" id="3.40.50.150">
    <property type="entry name" value="Vaccinia Virus protein VP39"/>
    <property type="match status" value="1"/>
</dbReference>
<dbReference type="GO" id="GO:0008168">
    <property type="term" value="F:methyltransferase activity"/>
    <property type="evidence" value="ECO:0007669"/>
    <property type="project" value="UniProtKB-KW"/>
</dbReference>
<feature type="domain" description="Methyltransferase" evidence="4">
    <location>
        <begin position="55"/>
        <end position="113"/>
    </location>
</feature>
<keyword evidence="2" id="KW-0808">Transferase</keyword>
<dbReference type="OrthoDB" id="147504at2157"/>
<dbReference type="GO" id="GO:0032259">
    <property type="term" value="P:methylation"/>
    <property type="evidence" value="ECO:0007669"/>
    <property type="project" value="UniProtKB-KW"/>
</dbReference>
<accession>H8IAS8</accession>
<evidence type="ECO:0000256" key="2">
    <source>
        <dbReference type="ARBA" id="ARBA00022679"/>
    </source>
</evidence>
<dbReference type="Proteomes" id="UP000005233">
    <property type="component" value="Chromosome"/>
</dbReference>
<dbReference type="Pfam" id="PF13649">
    <property type="entry name" value="Methyltransf_25"/>
    <property type="match status" value="1"/>
</dbReference>
<dbReference type="eggNOG" id="arCOG01794">
    <property type="taxonomic scope" value="Archaea"/>
</dbReference>
<evidence type="ECO:0000313" key="5">
    <source>
        <dbReference type="EMBL" id="AFD00583.1"/>
    </source>
</evidence>
<keyword evidence="5" id="KW-0830">Ubiquinone</keyword>
<reference evidence="5 6" key="1">
    <citation type="journal article" date="2012" name="J. Bacteriol.">
        <title>Complete genome sequence of a thermophilic methanogen, Methanocella conradii HZ254, isolated from Chinese rice field soil.</title>
        <authorList>
            <person name="Lu Z."/>
            <person name="Lu Y."/>
        </authorList>
    </citation>
    <scope>NUCLEOTIDE SEQUENCE [LARGE SCALE GENOMIC DNA]</scope>
    <source>
        <strain evidence="6">DSM 24694 / JCM 17849 / CGMCC 1.5162 / HZ254</strain>
    </source>
</reference>
<dbReference type="KEGG" id="mez:Mtc_1841"/>